<evidence type="ECO:0000313" key="1">
    <source>
        <dbReference type="EMBL" id="KAF6033543.1"/>
    </source>
</evidence>
<reference evidence="1" key="1">
    <citation type="submission" date="2020-06" db="EMBL/GenBank/DDBJ databases">
        <title>Draft genome of Bugula neritina, a colonial animal packing powerful symbionts and potential medicines.</title>
        <authorList>
            <person name="Rayko M."/>
        </authorList>
    </citation>
    <scope>NUCLEOTIDE SEQUENCE [LARGE SCALE GENOMIC DNA]</scope>
    <source>
        <strain evidence="1">Kwan_BN1</strain>
    </source>
</reference>
<evidence type="ECO:0000313" key="2">
    <source>
        <dbReference type="Proteomes" id="UP000593567"/>
    </source>
</evidence>
<proteinExistence type="predicted"/>
<dbReference type="PANTHER" id="PTHR46388">
    <property type="entry name" value="NHL REPEAT-CONTAINING PROTEIN 2"/>
    <property type="match status" value="1"/>
</dbReference>
<dbReference type="EMBL" id="VXIV02001303">
    <property type="protein sequence ID" value="KAF6033543.1"/>
    <property type="molecule type" value="Genomic_DNA"/>
</dbReference>
<protein>
    <recommendedName>
        <fullName evidence="3">NHL repeat protein</fullName>
    </recommendedName>
</protein>
<dbReference type="Gene3D" id="2.120.10.30">
    <property type="entry name" value="TolB, C-terminal domain"/>
    <property type="match status" value="2"/>
</dbReference>
<evidence type="ECO:0008006" key="3">
    <source>
        <dbReference type="Google" id="ProtNLM"/>
    </source>
</evidence>
<name>A0A7J7K5Q6_BUGNE</name>
<gene>
    <name evidence="1" type="ORF">EB796_008150</name>
</gene>
<dbReference type="Proteomes" id="UP000593567">
    <property type="component" value="Unassembled WGS sequence"/>
</dbReference>
<dbReference type="InterPro" id="IPR011042">
    <property type="entry name" value="6-blade_b-propeller_TolB-like"/>
</dbReference>
<dbReference type="OrthoDB" id="423498at2759"/>
<keyword evidence="2" id="KW-1185">Reference proteome</keyword>
<dbReference type="SUPFAM" id="SSF50969">
    <property type="entry name" value="YVTN repeat-like/Quinoprotein amine dehydrogenase"/>
    <property type="match status" value="1"/>
</dbReference>
<accession>A0A7J7K5Q6</accession>
<dbReference type="InterPro" id="IPR011044">
    <property type="entry name" value="Quino_amine_DH_bsu"/>
</dbReference>
<comment type="caution">
    <text evidence="1">The sequence shown here is derived from an EMBL/GenBank/DDBJ whole genome shotgun (WGS) entry which is preliminary data.</text>
</comment>
<dbReference type="AlphaFoldDB" id="A0A7J7K5Q6"/>
<organism evidence="1 2">
    <name type="scientific">Bugula neritina</name>
    <name type="common">Brown bryozoan</name>
    <name type="synonym">Sertularia neritina</name>
    <dbReference type="NCBI Taxonomy" id="10212"/>
    <lineage>
        <taxon>Eukaryota</taxon>
        <taxon>Metazoa</taxon>
        <taxon>Spiralia</taxon>
        <taxon>Lophotrochozoa</taxon>
        <taxon>Bryozoa</taxon>
        <taxon>Gymnolaemata</taxon>
        <taxon>Cheilostomatida</taxon>
        <taxon>Flustrina</taxon>
        <taxon>Buguloidea</taxon>
        <taxon>Bugulidae</taxon>
        <taxon>Bugula</taxon>
    </lineage>
</organism>
<dbReference type="PANTHER" id="PTHR46388:SF2">
    <property type="entry name" value="NHL REPEAT-CONTAINING PROTEIN 2"/>
    <property type="match status" value="1"/>
</dbReference>
<sequence length="321" mass="36234">MKQFAKVKNSDPSFRYIGRDAYIKGQYLLVYGYGIYTTPDFTRAYYVSGNKKLKGYREGPQRYARYGHITGIVTNSTSSRHIWIADLGNNCIRTVNRTDHTSKELVGACEHPSVKDGIFGVARIAYPFEMAISPLEKKKVYFFERVAETLRCLERVGLTWQVRTVLYLRQKIYGMNFDPNGDYMYFSTKSSIIRASSTWSTPAVDLISGTGHNDGALDSAKVQEASSMLFLNNDTFLFADSNNHVIRVVDLSSSSVSTVCIPQTSDAEFLTGSISTCKFIAPRYLYKFKDSWKVFIIGDHTVYELKYTGESKLSSLNDAFG</sequence>